<keyword evidence="2" id="KW-1185">Reference proteome</keyword>
<evidence type="ECO:0000313" key="2">
    <source>
        <dbReference type="Proteomes" id="UP001633002"/>
    </source>
</evidence>
<gene>
    <name evidence="1" type="ORF">R1sor_015916</name>
</gene>
<dbReference type="AlphaFoldDB" id="A0ABD3HGP4"/>
<dbReference type="Proteomes" id="UP001633002">
    <property type="component" value="Unassembled WGS sequence"/>
</dbReference>
<protein>
    <submittedName>
        <fullName evidence="1">Uncharacterized protein</fullName>
    </submittedName>
</protein>
<reference evidence="1 2" key="1">
    <citation type="submission" date="2024-09" db="EMBL/GenBank/DDBJ databases">
        <title>Chromosome-scale assembly of Riccia sorocarpa.</title>
        <authorList>
            <person name="Paukszto L."/>
        </authorList>
    </citation>
    <scope>NUCLEOTIDE SEQUENCE [LARGE SCALE GENOMIC DNA]</scope>
    <source>
        <strain evidence="1">LP-2024</strain>
        <tissue evidence="1">Aerial parts of the thallus</tissue>
    </source>
</reference>
<name>A0ABD3HGP4_9MARC</name>
<dbReference type="EMBL" id="JBJQOH010000004">
    <property type="protein sequence ID" value="KAL3689607.1"/>
    <property type="molecule type" value="Genomic_DNA"/>
</dbReference>
<proteinExistence type="predicted"/>
<evidence type="ECO:0000313" key="1">
    <source>
        <dbReference type="EMBL" id="KAL3689607.1"/>
    </source>
</evidence>
<accession>A0ABD3HGP4</accession>
<organism evidence="1 2">
    <name type="scientific">Riccia sorocarpa</name>
    <dbReference type="NCBI Taxonomy" id="122646"/>
    <lineage>
        <taxon>Eukaryota</taxon>
        <taxon>Viridiplantae</taxon>
        <taxon>Streptophyta</taxon>
        <taxon>Embryophyta</taxon>
        <taxon>Marchantiophyta</taxon>
        <taxon>Marchantiopsida</taxon>
        <taxon>Marchantiidae</taxon>
        <taxon>Marchantiales</taxon>
        <taxon>Ricciaceae</taxon>
        <taxon>Riccia</taxon>
    </lineage>
</organism>
<sequence>MVSVTSRPGEDPQELLLEVDVNNKTKDVIKQSIKPWAMDAIVDGKLLNCQLLKRLPRGFKILYQGSEVWT</sequence>
<comment type="caution">
    <text evidence="1">The sequence shown here is derived from an EMBL/GenBank/DDBJ whole genome shotgun (WGS) entry which is preliminary data.</text>
</comment>